<evidence type="ECO:0000313" key="1">
    <source>
        <dbReference type="EMBL" id="RDL32967.1"/>
    </source>
</evidence>
<evidence type="ECO:0000313" key="2">
    <source>
        <dbReference type="Proteomes" id="UP000254866"/>
    </source>
</evidence>
<evidence type="ECO:0008006" key="3">
    <source>
        <dbReference type="Google" id="ProtNLM"/>
    </source>
</evidence>
<dbReference type="EMBL" id="NPIC01000009">
    <property type="protein sequence ID" value="RDL32967.1"/>
    <property type="molecule type" value="Genomic_DNA"/>
</dbReference>
<dbReference type="STRING" id="2656787.A0A370TE43"/>
<dbReference type="InterPro" id="IPR035979">
    <property type="entry name" value="RBD_domain_sf"/>
</dbReference>
<dbReference type="Proteomes" id="UP000254866">
    <property type="component" value="Unassembled WGS sequence"/>
</dbReference>
<dbReference type="GO" id="GO:0003676">
    <property type="term" value="F:nucleic acid binding"/>
    <property type="evidence" value="ECO:0007669"/>
    <property type="project" value="InterPro"/>
</dbReference>
<dbReference type="RefSeq" id="XP_031866460.1">
    <property type="nucleotide sequence ID" value="XM_032017029.1"/>
</dbReference>
<dbReference type="AlphaFoldDB" id="A0A370TE43"/>
<dbReference type="SUPFAM" id="SSF54928">
    <property type="entry name" value="RNA-binding domain, RBD"/>
    <property type="match status" value="1"/>
</dbReference>
<accession>A0A370TE43</accession>
<keyword evidence="2" id="KW-1185">Reference proteome</keyword>
<dbReference type="GeneID" id="43601255"/>
<comment type="caution">
    <text evidence="1">The sequence shown here is derived from an EMBL/GenBank/DDBJ whole genome shotgun (WGS) entry which is preliminary data.</text>
</comment>
<protein>
    <recommendedName>
        <fullName evidence="3">RRM domain-containing protein</fullName>
    </recommendedName>
</protein>
<dbReference type="OrthoDB" id="77405at2759"/>
<dbReference type="InterPro" id="IPR012677">
    <property type="entry name" value="Nucleotide-bd_a/b_plait_sf"/>
</dbReference>
<reference evidence="1 2" key="1">
    <citation type="journal article" date="2018" name="IMA Fungus">
        <title>IMA Genome-F 9: Draft genome sequence of Annulohypoxylon stygium, Aspergillus mulundensis, Berkeleyomyces basicola (syn. Thielaviopsis basicola), Ceratocystis smalleyi, two Cercospora beticola strains, Coleophoma cylindrospora, Fusarium fracticaudum, Phialophora cf. hyalina, and Morchella septimelata.</title>
        <authorList>
            <person name="Wingfield B.D."/>
            <person name="Bills G.F."/>
            <person name="Dong Y."/>
            <person name="Huang W."/>
            <person name="Nel W.J."/>
            <person name="Swalarsk-Parry B.S."/>
            <person name="Vaghefi N."/>
            <person name="Wilken P.M."/>
            <person name="An Z."/>
            <person name="de Beer Z.W."/>
            <person name="De Vos L."/>
            <person name="Chen L."/>
            <person name="Duong T.A."/>
            <person name="Gao Y."/>
            <person name="Hammerbacher A."/>
            <person name="Kikkert J.R."/>
            <person name="Li Y."/>
            <person name="Li H."/>
            <person name="Li K."/>
            <person name="Li Q."/>
            <person name="Liu X."/>
            <person name="Ma X."/>
            <person name="Naidoo K."/>
            <person name="Pethybridge S.J."/>
            <person name="Sun J."/>
            <person name="Steenkamp E.T."/>
            <person name="van der Nest M.A."/>
            <person name="van Wyk S."/>
            <person name="Wingfield M.J."/>
            <person name="Xiong C."/>
            <person name="Yue Q."/>
            <person name="Zhang X."/>
        </authorList>
    </citation>
    <scope>NUCLEOTIDE SEQUENCE [LARGE SCALE GENOMIC DNA]</scope>
    <source>
        <strain evidence="1 2">BP 5553</strain>
    </source>
</reference>
<name>A0A370TE43_9HELO</name>
<dbReference type="Gene3D" id="3.30.70.330">
    <property type="match status" value="1"/>
</dbReference>
<proteinExistence type="predicted"/>
<sequence length="480" mass="53745">MADPTLRWAPTIMGVPPGFDEGYEEAWFSWGGLPGDRVIPALPAEYYLEQQEGRALYVKGFPPRTTPGEVRAFFLTYGKVDKCVTVVDMVSGFSFRWVIMANAQDINRIIRSVQGLIVEPKDGDGNIPTFTLGICQAMGGTRHFVLDPRTNVDRAINGDPLLEFPDTQTVRRYSSPTLPKYQQPLEAEEEAASQPEPSVAVQEVPVTRTPDIVITKAPKKFVTMAETWARIAGTAPPVSKVINLHPEDRARLRQESRSTPDYAIHRRLEETEPMIDQMRVVFLVDLPNNLNLQDVSDAVKEGSLRSINFGIDADKGTRFAGLVFQYATEAEMFHQVLCKERADSKPGRFKFVVESIRGEAFPIDETIRAMGSPSYASRRLTIVKSKFFFMFGERQMRNLCEKLVPKENIQLIWLYNGGNATIVFSDVNSAISVKYALDKRSRGFSIPEGQSAVTWEGLMTTFSKDPSVAPLELKTAIISY</sequence>
<organism evidence="1 2">
    <name type="scientific">Venustampulla echinocandica</name>
    <dbReference type="NCBI Taxonomy" id="2656787"/>
    <lineage>
        <taxon>Eukaryota</taxon>
        <taxon>Fungi</taxon>
        <taxon>Dikarya</taxon>
        <taxon>Ascomycota</taxon>
        <taxon>Pezizomycotina</taxon>
        <taxon>Leotiomycetes</taxon>
        <taxon>Helotiales</taxon>
        <taxon>Pleuroascaceae</taxon>
        <taxon>Venustampulla</taxon>
    </lineage>
</organism>
<gene>
    <name evidence="1" type="ORF">BP5553_08406</name>
</gene>